<evidence type="ECO:0000256" key="2">
    <source>
        <dbReference type="ARBA" id="ARBA00023002"/>
    </source>
</evidence>
<name>A0ABW3XGD8_9ACTN</name>
<evidence type="ECO:0000313" key="6">
    <source>
        <dbReference type="Proteomes" id="UP001597058"/>
    </source>
</evidence>
<dbReference type="InterPro" id="IPR051911">
    <property type="entry name" value="SDR_oxidoreductase"/>
</dbReference>
<dbReference type="PANTHER" id="PTHR43976">
    <property type="entry name" value="SHORT CHAIN DEHYDROGENASE"/>
    <property type="match status" value="1"/>
</dbReference>
<comment type="similarity">
    <text evidence="1 3">Belongs to the short-chain dehydrogenases/reductases (SDR) family.</text>
</comment>
<dbReference type="RefSeq" id="WP_329525534.1">
    <property type="nucleotide sequence ID" value="NZ_JBHSKH010000001.1"/>
</dbReference>
<dbReference type="PROSITE" id="PS00061">
    <property type="entry name" value="ADH_SHORT"/>
    <property type="match status" value="1"/>
</dbReference>
<proteinExistence type="inferred from homology"/>
<evidence type="ECO:0000313" key="5">
    <source>
        <dbReference type="EMBL" id="MFD1308255.1"/>
    </source>
</evidence>
<reference evidence="6" key="1">
    <citation type="journal article" date="2019" name="Int. J. Syst. Evol. Microbiol.">
        <title>The Global Catalogue of Microorganisms (GCM) 10K type strain sequencing project: providing services to taxonomists for standard genome sequencing and annotation.</title>
        <authorList>
            <consortium name="The Broad Institute Genomics Platform"/>
            <consortium name="The Broad Institute Genome Sequencing Center for Infectious Disease"/>
            <person name="Wu L."/>
            <person name="Ma J."/>
        </authorList>
    </citation>
    <scope>NUCLEOTIDE SEQUENCE [LARGE SCALE GENOMIC DNA]</scope>
    <source>
        <strain evidence="6">CGMCC 4.7020</strain>
    </source>
</reference>
<comment type="caution">
    <text evidence="5">The sequence shown here is derived from an EMBL/GenBank/DDBJ whole genome shotgun (WGS) entry which is preliminary data.</text>
</comment>
<keyword evidence="6" id="KW-1185">Reference proteome</keyword>
<organism evidence="5 6">
    <name type="scientific">Streptomyces kaempferi</name>
    <dbReference type="NCBI Taxonomy" id="333725"/>
    <lineage>
        <taxon>Bacteria</taxon>
        <taxon>Bacillati</taxon>
        <taxon>Actinomycetota</taxon>
        <taxon>Actinomycetes</taxon>
        <taxon>Kitasatosporales</taxon>
        <taxon>Streptomycetaceae</taxon>
        <taxon>Streptomyces</taxon>
    </lineage>
</organism>
<accession>A0ABW3XGD8</accession>
<dbReference type="PRINTS" id="PR00081">
    <property type="entry name" value="GDHRDH"/>
</dbReference>
<sequence>MKTWFITGGTPGGFGSAYADAALERGDNVVLTARRPELLREWAVPHGDRVLVLPLDVTDTQRIEDAVTAAEARFGGIDVLVNNAGRGWYGSVEGMTDDAVRRTFELNFFAVVAVLRAVLPGMRARQSGWIVNMSSVAGLRGVTGFGYYSATKFALEGLTEVLREEVAPLGIRVLAVEPGAFRTRAYAGFADEPVAETVDAYRPLVESVRDFMITQDGNQPGDPVRAVRAVIEALDEEEPPRNLVLGGAGYDAVVERLDATLAGIRAREAVSRGVDFPASG</sequence>
<evidence type="ECO:0000256" key="3">
    <source>
        <dbReference type="RuleBase" id="RU000363"/>
    </source>
</evidence>
<keyword evidence="2" id="KW-0560">Oxidoreductase</keyword>
<dbReference type="Proteomes" id="UP001597058">
    <property type="component" value="Unassembled WGS sequence"/>
</dbReference>
<dbReference type="CDD" id="cd05374">
    <property type="entry name" value="17beta-HSD-like_SDR_c"/>
    <property type="match status" value="1"/>
</dbReference>
<protein>
    <submittedName>
        <fullName evidence="5">SDR family NAD(P)-dependent oxidoreductase</fullName>
    </submittedName>
</protein>
<dbReference type="SMART" id="SM00822">
    <property type="entry name" value="PKS_KR"/>
    <property type="match status" value="1"/>
</dbReference>
<dbReference type="Gene3D" id="3.40.50.720">
    <property type="entry name" value="NAD(P)-binding Rossmann-like Domain"/>
    <property type="match status" value="1"/>
</dbReference>
<dbReference type="InterPro" id="IPR036291">
    <property type="entry name" value="NAD(P)-bd_dom_sf"/>
</dbReference>
<evidence type="ECO:0000256" key="1">
    <source>
        <dbReference type="ARBA" id="ARBA00006484"/>
    </source>
</evidence>
<dbReference type="PANTHER" id="PTHR43976:SF16">
    <property type="entry name" value="SHORT-CHAIN DEHYDROGENASE_REDUCTASE FAMILY PROTEIN"/>
    <property type="match status" value="1"/>
</dbReference>
<dbReference type="InterPro" id="IPR002347">
    <property type="entry name" value="SDR_fam"/>
</dbReference>
<gene>
    <name evidence="5" type="ORF">ACFQ5X_20640</name>
</gene>
<dbReference type="InterPro" id="IPR020904">
    <property type="entry name" value="Sc_DH/Rdtase_CS"/>
</dbReference>
<dbReference type="SUPFAM" id="SSF51735">
    <property type="entry name" value="NAD(P)-binding Rossmann-fold domains"/>
    <property type="match status" value="1"/>
</dbReference>
<feature type="domain" description="Ketoreductase" evidence="4">
    <location>
        <begin position="2"/>
        <end position="179"/>
    </location>
</feature>
<dbReference type="EMBL" id="JBHTMM010000025">
    <property type="protein sequence ID" value="MFD1308255.1"/>
    <property type="molecule type" value="Genomic_DNA"/>
</dbReference>
<evidence type="ECO:0000259" key="4">
    <source>
        <dbReference type="SMART" id="SM00822"/>
    </source>
</evidence>
<dbReference type="PRINTS" id="PR00080">
    <property type="entry name" value="SDRFAMILY"/>
</dbReference>
<dbReference type="Pfam" id="PF00106">
    <property type="entry name" value="adh_short"/>
    <property type="match status" value="1"/>
</dbReference>
<dbReference type="InterPro" id="IPR057326">
    <property type="entry name" value="KR_dom"/>
</dbReference>